<dbReference type="Proteomes" id="UP001499967">
    <property type="component" value="Unassembled WGS sequence"/>
</dbReference>
<reference evidence="1 2" key="1">
    <citation type="journal article" date="2019" name="Int. J. Syst. Evol. Microbiol.">
        <title>The Global Catalogue of Microorganisms (GCM) 10K type strain sequencing project: providing services to taxonomists for standard genome sequencing and annotation.</title>
        <authorList>
            <consortium name="The Broad Institute Genomics Platform"/>
            <consortium name="The Broad Institute Genome Sequencing Center for Infectious Disease"/>
            <person name="Wu L."/>
            <person name="Ma J."/>
        </authorList>
    </citation>
    <scope>NUCLEOTIDE SEQUENCE [LARGE SCALE GENOMIC DNA]</scope>
    <source>
        <strain evidence="1 2">JCM 11117</strain>
    </source>
</reference>
<gene>
    <name evidence="1" type="ORF">GCM10009559_19700</name>
</gene>
<proteinExistence type="predicted"/>
<protein>
    <submittedName>
        <fullName evidence="1">Uncharacterized protein</fullName>
    </submittedName>
</protein>
<comment type="caution">
    <text evidence="1">The sequence shown here is derived from an EMBL/GenBank/DDBJ whole genome shotgun (WGS) entry which is preliminary data.</text>
</comment>
<keyword evidence="2" id="KW-1185">Reference proteome</keyword>
<name>A0ABN1PR59_9PSEU</name>
<evidence type="ECO:0000313" key="2">
    <source>
        <dbReference type="Proteomes" id="UP001499967"/>
    </source>
</evidence>
<evidence type="ECO:0000313" key="1">
    <source>
        <dbReference type="EMBL" id="GAA0931517.1"/>
    </source>
</evidence>
<accession>A0ABN1PR59</accession>
<organism evidence="1 2">
    <name type="scientific">Pseudonocardia zijingensis</name>
    <dbReference type="NCBI Taxonomy" id="153376"/>
    <lineage>
        <taxon>Bacteria</taxon>
        <taxon>Bacillati</taxon>
        <taxon>Actinomycetota</taxon>
        <taxon>Actinomycetes</taxon>
        <taxon>Pseudonocardiales</taxon>
        <taxon>Pseudonocardiaceae</taxon>
        <taxon>Pseudonocardia</taxon>
    </lineage>
</organism>
<dbReference type="EMBL" id="BAAAHP010000055">
    <property type="protein sequence ID" value="GAA0931517.1"/>
    <property type="molecule type" value="Genomic_DNA"/>
</dbReference>
<dbReference type="RefSeq" id="WP_343940974.1">
    <property type="nucleotide sequence ID" value="NZ_BAAAHP010000055.1"/>
</dbReference>
<sequence>MTGIWQAWRDRTRASRSARDERLEKRKALEQYVRTHRDAVIDKLGMNVDRGEAVTLHLFADRILMIRPSRPEEQPVAGARARVEQGEGRELYITVEGPDFAWSFAPDIPPILIEQSSAAARAFAANVNLAGRRAAQGAAGP</sequence>